<dbReference type="AlphaFoldDB" id="D7AAP2"/>
<name>D7AAP2_ANCN5</name>
<dbReference type="EMBL" id="CP002026">
    <property type="protein sequence ID" value="ADH90909.1"/>
    <property type="molecule type" value="Genomic_DNA"/>
</dbReference>
<dbReference type="STRING" id="639283.Snov_3638"/>
<protein>
    <submittedName>
        <fullName evidence="3">Esterase</fullName>
    </submittedName>
</protein>
<sequence length="285" mass="31136">MTDALIPDTTVFDFFPGDGSATWRIFLYRPPGEPPAEGWPVLYYTDANAVAGTAADIMRVQAAWPLGTGIEWGVMVGIGYPTDGAYDSVRRSWDLGPPPGQTYPPHTPDGPDVRTGGADDFLAFIEEALKPEIARRVAIDPARQAITGHSFGGLFVLHTLFRRPAAFSRWISASPAIWWEGAGIVGAAETFVAEGKPRDGHILLLAGEYEQKLAPFQIGAPDEEKRRAAFEESRIVDNTRLMAERLAQVPGLVSEYVFLPGETHMSVLPACLNHAIRFAFGRDRT</sequence>
<evidence type="ECO:0000313" key="3">
    <source>
        <dbReference type="EMBL" id="ADH90909.1"/>
    </source>
</evidence>
<proteinExistence type="inferred from homology"/>
<evidence type="ECO:0000256" key="2">
    <source>
        <dbReference type="ARBA" id="ARBA00022801"/>
    </source>
</evidence>
<dbReference type="Pfam" id="PF00756">
    <property type="entry name" value="Esterase"/>
    <property type="match status" value="1"/>
</dbReference>
<dbReference type="HOGENOM" id="CLU_039834_3_0_5"/>
<dbReference type="SUPFAM" id="SSF53474">
    <property type="entry name" value="alpha/beta-Hydrolases"/>
    <property type="match status" value="1"/>
</dbReference>
<organism evidence="3 4">
    <name type="scientific">Ancylobacter novellus (strain ATCC 8093 / DSM 506 / JCM 20403 / CCM 1077 / IAM 12100 / NBRC 12443 / NCIMB 10456)</name>
    <name type="common">Starkeya novella</name>
    <dbReference type="NCBI Taxonomy" id="639283"/>
    <lineage>
        <taxon>Bacteria</taxon>
        <taxon>Pseudomonadati</taxon>
        <taxon>Pseudomonadota</taxon>
        <taxon>Alphaproteobacteria</taxon>
        <taxon>Hyphomicrobiales</taxon>
        <taxon>Xanthobacteraceae</taxon>
        <taxon>Ancylobacter</taxon>
    </lineage>
</organism>
<dbReference type="OrthoDB" id="9784036at2"/>
<comment type="similarity">
    <text evidence="1">Belongs to the esterase D family.</text>
</comment>
<dbReference type="Proteomes" id="UP000006633">
    <property type="component" value="Chromosome"/>
</dbReference>
<dbReference type="eggNOG" id="COG2819">
    <property type="taxonomic scope" value="Bacteria"/>
</dbReference>
<dbReference type="Gene3D" id="3.40.50.1820">
    <property type="entry name" value="alpha/beta hydrolase"/>
    <property type="match status" value="1"/>
</dbReference>
<dbReference type="InterPro" id="IPR052558">
    <property type="entry name" value="Siderophore_Hydrolase_D"/>
</dbReference>
<dbReference type="InterPro" id="IPR000801">
    <property type="entry name" value="Esterase-like"/>
</dbReference>
<accession>D7AAP2</accession>
<evidence type="ECO:0000313" key="4">
    <source>
        <dbReference type="Proteomes" id="UP000006633"/>
    </source>
</evidence>
<dbReference type="RefSeq" id="WP_013168410.1">
    <property type="nucleotide sequence ID" value="NC_014217.1"/>
</dbReference>
<dbReference type="GO" id="GO:0016788">
    <property type="term" value="F:hydrolase activity, acting on ester bonds"/>
    <property type="evidence" value="ECO:0007669"/>
    <property type="project" value="TreeGrafter"/>
</dbReference>
<keyword evidence="4" id="KW-1185">Reference proteome</keyword>
<dbReference type="KEGG" id="sno:Snov_3638"/>
<evidence type="ECO:0000256" key="1">
    <source>
        <dbReference type="ARBA" id="ARBA00005622"/>
    </source>
</evidence>
<reference evidence="3 4" key="1">
    <citation type="journal article" date="2012" name="Stand. Genomic Sci.">
        <title>Complete genome sequence of the facultatively chemolithoautotrophic and methylotrophic alpha Proteobacterium Starkeya novella type strain (ATCC 8093(T)).</title>
        <authorList>
            <person name="Kappler U."/>
            <person name="Davenport K."/>
            <person name="Beatson S."/>
            <person name="Lucas S."/>
            <person name="Lapidus A."/>
            <person name="Copeland A."/>
            <person name="Berry K.W."/>
            <person name="Glavina Del Rio T."/>
            <person name="Hammon N."/>
            <person name="Dalin E."/>
            <person name="Tice H."/>
            <person name="Pitluck S."/>
            <person name="Richardson P."/>
            <person name="Bruce D."/>
            <person name="Goodwin L.A."/>
            <person name="Han C."/>
            <person name="Tapia R."/>
            <person name="Detter J.C."/>
            <person name="Chang Y.J."/>
            <person name="Jeffries C.D."/>
            <person name="Land M."/>
            <person name="Hauser L."/>
            <person name="Kyrpides N.C."/>
            <person name="Goker M."/>
            <person name="Ivanova N."/>
            <person name="Klenk H.P."/>
            <person name="Woyke T."/>
        </authorList>
    </citation>
    <scope>NUCLEOTIDE SEQUENCE [LARGE SCALE GENOMIC DNA]</scope>
    <source>
        <strain evidence="4">ATCC 8093 / DSM 506 / JCM 20403 / CCM 1077 / IAM 12100 / NBRC 12443 / NCIMB 10456</strain>
    </source>
</reference>
<dbReference type="PANTHER" id="PTHR40841:SF2">
    <property type="entry name" value="SIDEROPHORE-DEGRADING ESTERASE (EUROFUNG)"/>
    <property type="match status" value="1"/>
</dbReference>
<dbReference type="PANTHER" id="PTHR40841">
    <property type="entry name" value="SIDEROPHORE TRIACETYLFUSARININE C ESTERASE"/>
    <property type="match status" value="1"/>
</dbReference>
<keyword evidence="2" id="KW-0378">Hydrolase</keyword>
<gene>
    <name evidence="3" type="ordered locus">Snov_3638</name>
</gene>
<dbReference type="InterPro" id="IPR029058">
    <property type="entry name" value="AB_hydrolase_fold"/>
</dbReference>